<reference evidence="2" key="1">
    <citation type="submission" date="2021-03" db="EMBL/GenBank/DDBJ databases">
        <title>Draft genome sequence of rust myrtle Austropuccinia psidii MF-1, a brazilian biotype.</title>
        <authorList>
            <person name="Quecine M.C."/>
            <person name="Pachon D.M.R."/>
            <person name="Bonatelli M.L."/>
            <person name="Correr F.H."/>
            <person name="Franceschini L.M."/>
            <person name="Leite T.F."/>
            <person name="Margarido G.R.A."/>
            <person name="Almeida C.A."/>
            <person name="Ferrarezi J.A."/>
            <person name="Labate C.A."/>
        </authorList>
    </citation>
    <scope>NUCLEOTIDE SEQUENCE</scope>
    <source>
        <strain evidence="2">MF-1</strain>
    </source>
</reference>
<protein>
    <submittedName>
        <fullName evidence="2">Uncharacterized protein</fullName>
    </submittedName>
</protein>
<feature type="compositionally biased region" description="Basic and acidic residues" evidence="1">
    <location>
        <begin position="1"/>
        <end position="11"/>
    </location>
</feature>
<evidence type="ECO:0000313" key="2">
    <source>
        <dbReference type="EMBL" id="MBW0546478.1"/>
    </source>
</evidence>
<feature type="compositionally biased region" description="Basic and acidic residues" evidence="1">
    <location>
        <begin position="20"/>
        <end position="33"/>
    </location>
</feature>
<dbReference type="EMBL" id="AVOT02051473">
    <property type="protein sequence ID" value="MBW0546478.1"/>
    <property type="molecule type" value="Genomic_DNA"/>
</dbReference>
<name>A0A9Q3FYV6_9BASI</name>
<sequence length="98" mass="11154">MASKLFDRENELLPSSKDVLSPRKDARPSERLDTYLLQRKSPQDKRLIEKPKYFFRGPEEIVGSKEGQHPCGRSSSLHKQESISNSAKQGKANPKEQS</sequence>
<evidence type="ECO:0000256" key="1">
    <source>
        <dbReference type="SAM" id="MobiDB-lite"/>
    </source>
</evidence>
<keyword evidence="3" id="KW-1185">Reference proteome</keyword>
<dbReference type="AlphaFoldDB" id="A0A9Q3FYV6"/>
<organism evidence="2 3">
    <name type="scientific">Austropuccinia psidii MF-1</name>
    <dbReference type="NCBI Taxonomy" id="1389203"/>
    <lineage>
        <taxon>Eukaryota</taxon>
        <taxon>Fungi</taxon>
        <taxon>Dikarya</taxon>
        <taxon>Basidiomycota</taxon>
        <taxon>Pucciniomycotina</taxon>
        <taxon>Pucciniomycetes</taxon>
        <taxon>Pucciniales</taxon>
        <taxon>Sphaerophragmiaceae</taxon>
        <taxon>Austropuccinia</taxon>
    </lineage>
</organism>
<proteinExistence type="predicted"/>
<feature type="region of interest" description="Disordered" evidence="1">
    <location>
        <begin position="59"/>
        <end position="98"/>
    </location>
</feature>
<gene>
    <name evidence="2" type="ORF">O181_086193</name>
</gene>
<feature type="region of interest" description="Disordered" evidence="1">
    <location>
        <begin position="1"/>
        <end position="38"/>
    </location>
</feature>
<dbReference type="Proteomes" id="UP000765509">
    <property type="component" value="Unassembled WGS sequence"/>
</dbReference>
<accession>A0A9Q3FYV6</accession>
<feature type="compositionally biased region" description="Polar residues" evidence="1">
    <location>
        <begin position="73"/>
        <end position="88"/>
    </location>
</feature>
<feature type="compositionally biased region" description="Basic and acidic residues" evidence="1">
    <location>
        <begin position="59"/>
        <end position="68"/>
    </location>
</feature>
<evidence type="ECO:0000313" key="3">
    <source>
        <dbReference type="Proteomes" id="UP000765509"/>
    </source>
</evidence>
<comment type="caution">
    <text evidence="2">The sequence shown here is derived from an EMBL/GenBank/DDBJ whole genome shotgun (WGS) entry which is preliminary data.</text>
</comment>